<protein>
    <submittedName>
        <fullName evidence="3">VQ domain-containing protein</fullName>
    </submittedName>
</protein>
<feature type="non-terminal residue" evidence="3">
    <location>
        <position position="173"/>
    </location>
</feature>
<dbReference type="EMBL" id="BDDD01000110">
    <property type="protein sequence ID" value="GAV59397.1"/>
    <property type="molecule type" value="Genomic_DNA"/>
</dbReference>
<dbReference type="InterPro" id="IPR039607">
    <property type="entry name" value="VQ_8/17/18/20/21/25"/>
</dbReference>
<dbReference type="InterPro" id="IPR008889">
    <property type="entry name" value="VQ"/>
</dbReference>
<dbReference type="FunCoup" id="A0A1Q3AUI1">
    <property type="interactions" value="242"/>
</dbReference>
<name>A0A1Q3AUI1_CEPFO</name>
<dbReference type="PANTHER" id="PTHR33143:SF50">
    <property type="entry name" value="PROTEIN MKS1"/>
    <property type="match status" value="1"/>
</dbReference>
<dbReference type="GO" id="GO:0005634">
    <property type="term" value="C:nucleus"/>
    <property type="evidence" value="ECO:0007669"/>
    <property type="project" value="TreeGrafter"/>
</dbReference>
<organism evidence="3 4">
    <name type="scientific">Cephalotus follicularis</name>
    <name type="common">Albany pitcher plant</name>
    <dbReference type="NCBI Taxonomy" id="3775"/>
    <lineage>
        <taxon>Eukaryota</taxon>
        <taxon>Viridiplantae</taxon>
        <taxon>Streptophyta</taxon>
        <taxon>Embryophyta</taxon>
        <taxon>Tracheophyta</taxon>
        <taxon>Spermatophyta</taxon>
        <taxon>Magnoliopsida</taxon>
        <taxon>eudicotyledons</taxon>
        <taxon>Gunneridae</taxon>
        <taxon>Pentapetalae</taxon>
        <taxon>rosids</taxon>
        <taxon>fabids</taxon>
        <taxon>Oxalidales</taxon>
        <taxon>Cephalotaceae</taxon>
        <taxon>Cephalotus</taxon>
    </lineage>
</organism>
<dbReference type="OrthoDB" id="1518325at2759"/>
<feature type="region of interest" description="Disordered" evidence="1">
    <location>
        <begin position="1"/>
        <end position="25"/>
    </location>
</feature>
<dbReference type="InParanoid" id="A0A1Q3AUI1"/>
<comment type="caution">
    <text evidence="3">The sequence shown here is derived from an EMBL/GenBank/DDBJ whole genome shotgun (WGS) entry which is preliminary data.</text>
</comment>
<dbReference type="Pfam" id="PF05678">
    <property type="entry name" value="VQ"/>
    <property type="match status" value="1"/>
</dbReference>
<reference evidence="4" key="1">
    <citation type="submission" date="2016-04" db="EMBL/GenBank/DDBJ databases">
        <title>Cephalotus genome sequencing.</title>
        <authorList>
            <person name="Fukushima K."/>
            <person name="Hasebe M."/>
            <person name="Fang X."/>
        </authorList>
    </citation>
    <scope>NUCLEOTIDE SEQUENCE [LARGE SCALE GENOMIC DNA]</scope>
    <source>
        <strain evidence="4">cv. St1</strain>
    </source>
</reference>
<dbReference type="AlphaFoldDB" id="A0A1Q3AUI1"/>
<keyword evidence="4" id="KW-1185">Reference proteome</keyword>
<evidence type="ECO:0000313" key="3">
    <source>
        <dbReference type="EMBL" id="GAV59397.1"/>
    </source>
</evidence>
<feature type="non-terminal residue" evidence="3">
    <location>
        <position position="1"/>
    </location>
</feature>
<gene>
    <name evidence="3" type="ORF">CFOL_v3_02928</name>
</gene>
<feature type="domain" description="VQ" evidence="2">
    <location>
        <begin position="37"/>
        <end position="62"/>
    </location>
</feature>
<dbReference type="PANTHER" id="PTHR33143">
    <property type="entry name" value="F16F4.1 PROTEIN-RELATED"/>
    <property type="match status" value="1"/>
</dbReference>
<evidence type="ECO:0000256" key="1">
    <source>
        <dbReference type="SAM" id="MobiDB-lite"/>
    </source>
</evidence>
<dbReference type="STRING" id="3775.A0A1Q3AUI1"/>
<dbReference type="Proteomes" id="UP000187406">
    <property type="component" value="Unassembled WGS sequence"/>
</dbReference>
<sequence length="173" mass="18390">QIQGPRPSPLSVHKDSQKIKKPPLPLDRRQPLIIYAVSPKVVQANADNFMSVVQRLTGLTSSDFSAYGDVSPAARLASTEKTSPSAERGNLVDLIDLADGLDFSQLPGILSPAPEKLPSVPASYFSPASDPSWLSLLHDLSPFLHGNGSGLMTSPSALLSMPPIASPDMFGQF</sequence>
<evidence type="ECO:0000313" key="4">
    <source>
        <dbReference type="Proteomes" id="UP000187406"/>
    </source>
</evidence>
<evidence type="ECO:0000259" key="2">
    <source>
        <dbReference type="Pfam" id="PF05678"/>
    </source>
</evidence>
<accession>A0A1Q3AUI1</accession>
<proteinExistence type="predicted"/>